<sequence>MKNQLILSLFSGIDLLGQGFQDNHFCVVSAGDVILYKDIQNFTNVTKNAFFGIIGGSPCQDFSMANRSEPTGYGLKMLAEYKRVVLEASPEWFLLENVPTVPDIEVDGYHVQRFDLCPSHFGEPVRRLRHFQFGSKQGKILQFNRKQPIGKLERTLTATEGTKTNRRSFSTFCQLQGLPPDFYLPDLTKRGNYKVVGNSVHLSVSRAIAQQICNYDNLLHYTDQKLCVCGCGRDKLPKRQTATDNCRKKISLLKHKNNETKAA</sequence>
<comment type="caution">
    <text evidence="7">The sequence shown here is derived from an EMBL/GenBank/DDBJ whole genome shotgun (WGS) entry which is preliminary data.</text>
</comment>
<evidence type="ECO:0000313" key="7">
    <source>
        <dbReference type="EMBL" id="MEA5404479.1"/>
    </source>
</evidence>
<evidence type="ECO:0000313" key="8">
    <source>
        <dbReference type="Proteomes" id="UP001303899"/>
    </source>
</evidence>
<comment type="catalytic activity">
    <reaction evidence="6">
        <text>a 2'-deoxycytidine in DNA + S-adenosyl-L-methionine = a 5-methyl-2'-deoxycytidine in DNA + S-adenosyl-L-homocysteine + H(+)</text>
        <dbReference type="Rhea" id="RHEA:13681"/>
        <dbReference type="Rhea" id="RHEA-COMP:11369"/>
        <dbReference type="Rhea" id="RHEA-COMP:11370"/>
        <dbReference type="ChEBI" id="CHEBI:15378"/>
        <dbReference type="ChEBI" id="CHEBI:57856"/>
        <dbReference type="ChEBI" id="CHEBI:59789"/>
        <dbReference type="ChEBI" id="CHEBI:85452"/>
        <dbReference type="ChEBI" id="CHEBI:85454"/>
        <dbReference type="EC" id="2.1.1.37"/>
    </reaction>
</comment>
<protein>
    <recommendedName>
        <fullName evidence="1">DNA (cytosine-5-)-methyltransferase</fullName>
        <ecNumber evidence="1">2.1.1.37</ecNumber>
    </recommendedName>
</protein>
<keyword evidence="2 7" id="KW-0489">Methyltransferase</keyword>
<dbReference type="Proteomes" id="UP001303899">
    <property type="component" value="Unassembled WGS sequence"/>
</dbReference>
<dbReference type="GO" id="GO:0008168">
    <property type="term" value="F:methyltransferase activity"/>
    <property type="evidence" value="ECO:0007669"/>
    <property type="project" value="UniProtKB-KW"/>
</dbReference>
<dbReference type="InterPro" id="IPR001525">
    <property type="entry name" value="C5_MeTfrase"/>
</dbReference>
<organism evidence="7 8">
    <name type="scientific">Arcicella gelida</name>
    <dbReference type="NCBI Taxonomy" id="2984195"/>
    <lineage>
        <taxon>Bacteria</taxon>
        <taxon>Pseudomonadati</taxon>
        <taxon>Bacteroidota</taxon>
        <taxon>Cytophagia</taxon>
        <taxon>Cytophagales</taxon>
        <taxon>Flectobacillaceae</taxon>
        <taxon>Arcicella</taxon>
    </lineage>
</organism>
<evidence type="ECO:0000256" key="4">
    <source>
        <dbReference type="ARBA" id="ARBA00022691"/>
    </source>
</evidence>
<dbReference type="InterPro" id="IPR050750">
    <property type="entry name" value="C5-MTase"/>
</dbReference>
<dbReference type="Gene3D" id="3.40.50.150">
    <property type="entry name" value="Vaccinia Virus protein VP39"/>
    <property type="match status" value="1"/>
</dbReference>
<dbReference type="EC" id="2.1.1.37" evidence="1"/>
<evidence type="ECO:0000256" key="2">
    <source>
        <dbReference type="ARBA" id="ARBA00022603"/>
    </source>
</evidence>
<dbReference type="PANTHER" id="PTHR46098">
    <property type="entry name" value="TRNA (CYTOSINE(38)-C(5))-METHYLTRANSFERASE"/>
    <property type="match status" value="1"/>
</dbReference>
<dbReference type="RefSeq" id="WP_323697856.1">
    <property type="nucleotide sequence ID" value="NZ_JAYGIL010000021.1"/>
</dbReference>
<gene>
    <name evidence="7" type="ORF">VB776_16220</name>
</gene>
<dbReference type="EMBL" id="JAYGIL010000021">
    <property type="protein sequence ID" value="MEA5404479.1"/>
    <property type="molecule type" value="Genomic_DNA"/>
</dbReference>
<keyword evidence="8" id="KW-1185">Reference proteome</keyword>
<accession>A0ABU5S7N1</accession>
<dbReference type="PANTHER" id="PTHR46098:SF1">
    <property type="entry name" value="TRNA (CYTOSINE(38)-C(5))-METHYLTRANSFERASE"/>
    <property type="match status" value="1"/>
</dbReference>
<evidence type="ECO:0000256" key="5">
    <source>
        <dbReference type="ARBA" id="ARBA00022747"/>
    </source>
</evidence>
<keyword evidence="5" id="KW-0680">Restriction system</keyword>
<evidence type="ECO:0000256" key="1">
    <source>
        <dbReference type="ARBA" id="ARBA00011975"/>
    </source>
</evidence>
<dbReference type="SUPFAM" id="SSF53335">
    <property type="entry name" value="S-adenosyl-L-methionine-dependent methyltransferases"/>
    <property type="match status" value="1"/>
</dbReference>
<dbReference type="Pfam" id="PF00145">
    <property type="entry name" value="DNA_methylase"/>
    <property type="match status" value="1"/>
</dbReference>
<proteinExistence type="predicted"/>
<keyword evidence="4" id="KW-0949">S-adenosyl-L-methionine</keyword>
<evidence type="ECO:0000256" key="3">
    <source>
        <dbReference type="ARBA" id="ARBA00022679"/>
    </source>
</evidence>
<reference evidence="7 8" key="1">
    <citation type="submission" date="2023-12" db="EMBL/GenBank/DDBJ databases">
        <title>Novel species of the genus Arcicella isolated from rivers.</title>
        <authorList>
            <person name="Lu H."/>
        </authorList>
    </citation>
    <scope>NUCLEOTIDE SEQUENCE [LARGE SCALE GENOMIC DNA]</scope>
    <source>
        <strain evidence="7 8">DC2W</strain>
    </source>
</reference>
<keyword evidence="3" id="KW-0808">Transferase</keyword>
<dbReference type="InterPro" id="IPR029063">
    <property type="entry name" value="SAM-dependent_MTases_sf"/>
</dbReference>
<dbReference type="GO" id="GO:0032259">
    <property type="term" value="P:methylation"/>
    <property type="evidence" value="ECO:0007669"/>
    <property type="project" value="UniProtKB-KW"/>
</dbReference>
<evidence type="ECO:0000256" key="6">
    <source>
        <dbReference type="ARBA" id="ARBA00047422"/>
    </source>
</evidence>
<name>A0ABU5S7N1_9BACT</name>